<dbReference type="PIRSF" id="PIRSF000137">
    <property type="entry name" value="Alcohol_oxidase"/>
    <property type="match status" value="1"/>
</dbReference>
<dbReference type="EMBL" id="JBANRG010000039">
    <property type="protein sequence ID" value="KAK7448073.1"/>
    <property type="molecule type" value="Genomic_DNA"/>
</dbReference>
<dbReference type="PROSITE" id="PS00624">
    <property type="entry name" value="GMC_OXRED_2"/>
    <property type="match status" value="1"/>
</dbReference>
<dbReference type="Pfam" id="PF05199">
    <property type="entry name" value="GMC_oxred_C"/>
    <property type="match status" value="1"/>
</dbReference>
<proteinExistence type="inferred from homology"/>
<evidence type="ECO:0000256" key="6">
    <source>
        <dbReference type="ARBA" id="ARBA00023002"/>
    </source>
</evidence>
<evidence type="ECO:0000256" key="4">
    <source>
        <dbReference type="ARBA" id="ARBA00022729"/>
    </source>
</evidence>
<organism evidence="10 11">
    <name type="scientific">Marasmiellus scandens</name>
    <dbReference type="NCBI Taxonomy" id="2682957"/>
    <lineage>
        <taxon>Eukaryota</taxon>
        <taxon>Fungi</taxon>
        <taxon>Dikarya</taxon>
        <taxon>Basidiomycota</taxon>
        <taxon>Agaricomycotina</taxon>
        <taxon>Agaricomycetes</taxon>
        <taxon>Agaricomycetidae</taxon>
        <taxon>Agaricales</taxon>
        <taxon>Marasmiineae</taxon>
        <taxon>Omphalotaceae</taxon>
        <taxon>Marasmiellus</taxon>
    </lineage>
</organism>
<dbReference type="InterPro" id="IPR036188">
    <property type="entry name" value="FAD/NAD-bd_sf"/>
</dbReference>
<keyword evidence="4 8" id="KW-0732">Signal</keyword>
<evidence type="ECO:0000256" key="5">
    <source>
        <dbReference type="ARBA" id="ARBA00022827"/>
    </source>
</evidence>
<evidence type="ECO:0000256" key="7">
    <source>
        <dbReference type="ARBA" id="ARBA00023180"/>
    </source>
</evidence>
<dbReference type="SUPFAM" id="SSF54373">
    <property type="entry name" value="FAD-linked reductases, C-terminal domain"/>
    <property type="match status" value="1"/>
</dbReference>
<evidence type="ECO:0000256" key="2">
    <source>
        <dbReference type="ARBA" id="ARBA00010790"/>
    </source>
</evidence>
<dbReference type="Gene3D" id="3.30.560.10">
    <property type="entry name" value="Glucose Oxidase, domain 3"/>
    <property type="match status" value="1"/>
</dbReference>
<dbReference type="InterPro" id="IPR012132">
    <property type="entry name" value="GMC_OxRdtase"/>
</dbReference>
<accession>A0ABR1J4F6</accession>
<feature type="signal peptide" evidence="8">
    <location>
        <begin position="1"/>
        <end position="17"/>
    </location>
</feature>
<keyword evidence="5" id="KW-0274">FAD</keyword>
<evidence type="ECO:0000256" key="1">
    <source>
        <dbReference type="ARBA" id="ARBA00001974"/>
    </source>
</evidence>
<comment type="caution">
    <text evidence="10">The sequence shown here is derived from an EMBL/GenBank/DDBJ whole genome shotgun (WGS) entry which is preliminary data.</text>
</comment>
<sequence length="602" mass="64276">MAKSLFTFWLLSSSVAATVFNSKAELPADAENKYDFIVVGGGTAGLVIANRLTENPNTTVLVVEAGGSNVNSQDLNITAPFLTTHASPGGPFDWNYTTTSQSGVNNQSIAYPRGFVLGGTSSINSFAYTRGTSEDYDRLANVTLEPGWSWEALQPYIFKHEILSPPADGHNTTGQLDPAVHGHSGLLGTSAPGFSQTDFDSRVIGTTQADGFSEEFPFRLDMNSGENLGIGWQVSTISNGTRSSSARSYFEPFMNRTNLDVLLNTRVTRIIPDSDSCSDSLSIHMVEIASSPEDTPSNLTASNEIILSSGAIGTPQVLLLSGIGESAPSLNISTVLANPSVGQNLSDHPAASQIWLVNSTQTWEAFAAARNTSGFTDVLAEWEEERKGPFSDALFNQLGWLRMNDSDPDVTDTLATFGDPAAGPNTAHFELLFSNGFLGDAPATGNFMTILTIVATPLSRGTVTLTSSSVFDPPLIDPSFLSHPLDLVAMRSGMLSARRFVTAPTWSDYVISRTDDADSTEELDAFIRNTTRSAYHVVGTASMSSVDADWGVVNPDLKLKGVEGVRVVDASVLPFTPSGHTQAAVYILAEKAADLIKEDWGL</sequence>
<reference evidence="10 11" key="1">
    <citation type="submission" date="2024-01" db="EMBL/GenBank/DDBJ databases">
        <title>A draft genome for the cacao thread blight pathogen Marasmiellus scandens.</title>
        <authorList>
            <person name="Baruah I.K."/>
            <person name="Leung J."/>
            <person name="Bukari Y."/>
            <person name="Amoako-Attah I."/>
            <person name="Meinhardt L.W."/>
            <person name="Bailey B.A."/>
            <person name="Cohen S.P."/>
        </authorList>
    </citation>
    <scope>NUCLEOTIDE SEQUENCE [LARGE SCALE GENOMIC DNA]</scope>
    <source>
        <strain evidence="10 11">GH-19</strain>
    </source>
</reference>
<feature type="chain" id="PRO_5046149665" description="Glucose-methanol-choline oxidoreductase N-terminal domain-containing protein" evidence="8">
    <location>
        <begin position="18"/>
        <end position="602"/>
    </location>
</feature>
<keyword evidence="11" id="KW-1185">Reference proteome</keyword>
<keyword evidence="3" id="KW-0285">Flavoprotein</keyword>
<keyword evidence="6" id="KW-0560">Oxidoreductase</keyword>
<evidence type="ECO:0000256" key="3">
    <source>
        <dbReference type="ARBA" id="ARBA00022630"/>
    </source>
</evidence>
<dbReference type="InterPro" id="IPR007867">
    <property type="entry name" value="GMC_OxRtase_C"/>
</dbReference>
<evidence type="ECO:0000256" key="8">
    <source>
        <dbReference type="SAM" id="SignalP"/>
    </source>
</evidence>
<dbReference type="Pfam" id="PF00732">
    <property type="entry name" value="GMC_oxred_N"/>
    <property type="match status" value="1"/>
</dbReference>
<dbReference type="Gene3D" id="3.50.50.60">
    <property type="entry name" value="FAD/NAD(P)-binding domain"/>
    <property type="match status" value="1"/>
</dbReference>
<keyword evidence="7" id="KW-0325">Glycoprotein</keyword>
<dbReference type="PANTHER" id="PTHR11552">
    <property type="entry name" value="GLUCOSE-METHANOL-CHOLINE GMC OXIDOREDUCTASE"/>
    <property type="match status" value="1"/>
</dbReference>
<comment type="cofactor">
    <cofactor evidence="1">
        <name>FAD</name>
        <dbReference type="ChEBI" id="CHEBI:57692"/>
    </cofactor>
</comment>
<dbReference type="SUPFAM" id="SSF51905">
    <property type="entry name" value="FAD/NAD(P)-binding domain"/>
    <property type="match status" value="1"/>
</dbReference>
<dbReference type="InterPro" id="IPR000172">
    <property type="entry name" value="GMC_OxRdtase_N"/>
</dbReference>
<protein>
    <recommendedName>
        <fullName evidence="9">Glucose-methanol-choline oxidoreductase N-terminal domain-containing protein</fullName>
    </recommendedName>
</protein>
<name>A0ABR1J4F6_9AGAR</name>
<comment type="similarity">
    <text evidence="2">Belongs to the GMC oxidoreductase family.</text>
</comment>
<evidence type="ECO:0000313" key="11">
    <source>
        <dbReference type="Proteomes" id="UP001498398"/>
    </source>
</evidence>
<dbReference type="PANTHER" id="PTHR11552:SF201">
    <property type="entry name" value="GLUCOSE-METHANOL-CHOLINE OXIDOREDUCTASE N-TERMINAL DOMAIN-CONTAINING PROTEIN"/>
    <property type="match status" value="1"/>
</dbReference>
<gene>
    <name evidence="10" type="ORF">VKT23_013829</name>
</gene>
<dbReference type="Proteomes" id="UP001498398">
    <property type="component" value="Unassembled WGS sequence"/>
</dbReference>
<feature type="domain" description="Glucose-methanol-choline oxidoreductase N-terminal" evidence="9">
    <location>
        <begin position="310"/>
        <end position="324"/>
    </location>
</feature>
<evidence type="ECO:0000259" key="9">
    <source>
        <dbReference type="PROSITE" id="PS00624"/>
    </source>
</evidence>
<evidence type="ECO:0000313" key="10">
    <source>
        <dbReference type="EMBL" id="KAK7448073.1"/>
    </source>
</evidence>